<dbReference type="GO" id="GO:0035269">
    <property type="term" value="P:protein O-linked glycosylation via mannose"/>
    <property type="evidence" value="ECO:0007669"/>
    <property type="project" value="InterPro"/>
</dbReference>
<evidence type="ECO:0000256" key="1">
    <source>
        <dbReference type="SAM" id="MobiDB-lite"/>
    </source>
</evidence>
<feature type="region of interest" description="Disordered" evidence="1">
    <location>
        <begin position="37"/>
        <end position="57"/>
    </location>
</feature>
<feature type="domain" description="RXYLT1 N-terminal" evidence="3">
    <location>
        <begin position="59"/>
        <end position="202"/>
    </location>
</feature>
<organism evidence="4 5">
    <name type="scientific">Conger conger</name>
    <name type="common">Conger eel</name>
    <name type="synonym">Muraena conger</name>
    <dbReference type="NCBI Taxonomy" id="82655"/>
    <lineage>
        <taxon>Eukaryota</taxon>
        <taxon>Metazoa</taxon>
        <taxon>Chordata</taxon>
        <taxon>Craniata</taxon>
        <taxon>Vertebrata</taxon>
        <taxon>Euteleostomi</taxon>
        <taxon>Actinopterygii</taxon>
        <taxon>Neopterygii</taxon>
        <taxon>Teleostei</taxon>
        <taxon>Anguilliformes</taxon>
        <taxon>Congridae</taxon>
        <taxon>Conger</taxon>
    </lineage>
</organism>
<proteinExistence type="predicted"/>
<dbReference type="Pfam" id="PF24785">
    <property type="entry name" value="RXYLT1_C"/>
    <property type="match status" value="1"/>
</dbReference>
<dbReference type="InterPro" id="IPR057538">
    <property type="entry name" value="RXYLT1_C"/>
</dbReference>
<evidence type="ECO:0000259" key="2">
    <source>
        <dbReference type="Pfam" id="PF24785"/>
    </source>
</evidence>
<sequence length="349" mass="37942">MVCRVWAGGSGAPRSRQAGRVGTRGRMNWRSLSPPCIGGGWSSEPTRPESPSTGPGHTVQIWGKAAIGLYLWEHILEGTLSPADPKAQWRDGEVQSGSITFRFCTGPAVVVGQAPLHTQSLVLVLNGREEQKVAYASRWLQHAGALVQSHGLEHVAVVMLGSERCANDWLRPFLRAEGGFVDLLFLVYDSPWADEHHVLQWPLGVATYREFPVVRPTVELVSSRRPFLCNFLGTVYSNSSRQTLMDIIKLQGLERECVIAARERWVPMETADSLRRYQAALAQSDLTLCPVGVNAESYRLYEASALGSLPVVEDRGTEGVRGRGGGQSGRSAPPAQGLGRTLPVPAALG</sequence>
<evidence type="ECO:0000313" key="5">
    <source>
        <dbReference type="Proteomes" id="UP001152803"/>
    </source>
</evidence>
<dbReference type="Pfam" id="PF24786">
    <property type="entry name" value="RXYLT1_N"/>
    <property type="match status" value="1"/>
</dbReference>
<dbReference type="GO" id="GO:0005794">
    <property type="term" value="C:Golgi apparatus"/>
    <property type="evidence" value="ECO:0007669"/>
    <property type="project" value="TreeGrafter"/>
</dbReference>
<keyword evidence="5" id="KW-1185">Reference proteome</keyword>
<dbReference type="EMBL" id="JAFJMO010000008">
    <property type="protein sequence ID" value="KAJ8269823.1"/>
    <property type="molecule type" value="Genomic_DNA"/>
</dbReference>
<protein>
    <submittedName>
        <fullName evidence="4">Uncharacterized protein</fullName>
    </submittedName>
</protein>
<dbReference type="Proteomes" id="UP001152803">
    <property type="component" value="Unassembled WGS sequence"/>
</dbReference>
<dbReference type="InterPro" id="IPR057539">
    <property type="entry name" value="RXYLT1_N"/>
</dbReference>
<feature type="compositionally biased region" description="Low complexity" evidence="1">
    <location>
        <begin position="42"/>
        <end position="56"/>
    </location>
</feature>
<dbReference type="PANTHER" id="PTHR15576:SF1">
    <property type="entry name" value="RIBITOL-5-PHOSPHATE XYLOSYLTRANSFERASE 1"/>
    <property type="match status" value="1"/>
</dbReference>
<feature type="region of interest" description="Disordered" evidence="1">
    <location>
        <begin position="314"/>
        <end position="349"/>
    </location>
</feature>
<dbReference type="GO" id="GO:0120053">
    <property type="term" value="F:ribitol beta-1,4-xylosyltransferase activity"/>
    <property type="evidence" value="ECO:0007669"/>
    <property type="project" value="InterPro"/>
</dbReference>
<evidence type="ECO:0000313" key="4">
    <source>
        <dbReference type="EMBL" id="KAJ8269823.1"/>
    </source>
</evidence>
<name>A0A9Q1DHQ4_CONCO</name>
<dbReference type="InterPro" id="IPR055286">
    <property type="entry name" value="RXYLT1-like"/>
</dbReference>
<dbReference type="AlphaFoldDB" id="A0A9Q1DHQ4"/>
<evidence type="ECO:0000259" key="3">
    <source>
        <dbReference type="Pfam" id="PF24786"/>
    </source>
</evidence>
<dbReference type="PANTHER" id="PTHR15576">
    <property type="entry name" value="RIBITOL-5-PHOSPHATE XYLOSYLTRANSFERASE 1"/>
    <property type="match status" value="1"/>
</dbReference>
<feature type="domain" description="RXYLT1 C-terminal" evidence="2">
    <location>
        <begin position="208"/>
        <end position="320"/>
    </location>
</feature>
<dbReference type="OrthoDB" id="8560686at2759"/>
<reference evidence="4" key="1">
    <citation type="journal article" date="2023" name="Science">
        <title>Genome structures resolve the early diversification of teleost fishes.</title>
        <authorList>
            <person name="Parey E."/>
            <person name="Louis A."/>
            <person name="Montfort J."/>
            <person name="Bouchez O."/>
            <person name="Roques C."/>
            <person name="Iampietro C."/>
            <person name="Lluch J."/>
            <person name="Castinel A."/>
            <person name="Donnadieu C."/>
            <person name="Desvignes T."/>
            <person name="Floi Bucao C."/>
            <person name="Jouanno E."/>
            <person name="Wen M."/>
            <person name="Mejri S."/>
            <person name="Dirks R."/>
            <person name="Jansen H."/>
            <person name="Henkel C."/>
            <person name="Chen W.J."/>
            <person name="Zahm M."/>
            <person name="Cabau C."/>
            <person name="Klopp C."/>
            <person name="Thompson A.W."/>
            <person name="Robinson-Rechavi M."/>
            <person name="Braasch I."/>
            <person name="Lecointre G."/>
            <person name="Bobe J."/>
            <person name="Postlethwait J.H."/>
            <person name="Berthelot C."/>
            <person name="Roest Crollius H."/>
            <person name="Guiguen Y."/>
        </authorList>
    </citation>
    <scope>NUCLEOTIDE SEQUENCE</scope>
    <source>
        <strain evidence="4">Concon-B</strain>
    </source>
</reference>
<gene>
    <name evidence="4" type="ORF">COCON_G00124300</name>
</gene>
<comment type="caution">
    <text evidence="4">The sequence shown here is derived from an EMBL/GenBank/DDBJ whole genome shotgun (WGS) entry which is preliminary data.</text>
</comment>
<accession>A0A9Q1DHQ4</accession>